<evidence type="ECO:0000256" key="1">
    <source>
        <dbReference type="SAM" id="MobiDB-lite"/>
    </source>
</evidence>
<evidence type="ECO:0000313" key="3">
    <source>
        <dbReference type="Proteomes" id="UP000658320"/>
    </source>
</evidence>
<evidence type="ECO:0000313" key="2">
    <source>
        <dbReference type="EMBL" id="GGR25881.1"/>
    </source>
</evidence>
<proteinExistence type="predicted"/>
<comment type="caution">
    <text evidence="2">The sequence shown here is derived from an EMBL/GenBank/DDBJ whole genome shotgun (WGS) entry which is preliminary data.</text>
</comment>
<feature type="region of interest" description="Disordered" evidence="1">
    <location>
        <begin position="136"/>
        <end position="222"/>
    </location>
</feature>
<sequence length="222" mass="22724">MPVDRTLQAAHEPRATGAEWGKPWSTSWFVIGPGFTGDAPAFQAEGLLYDGAGVPLKGVHPRTRHLTVAAPAEGGEPGHLLVEAAADPAVLHAFEPTRPRDVLTASDGPFCRCVSADPAVGGEEVWRLVPDVDGPGPVCAAEEPGVETEEIRLPGSFTAPPPSRSSRSWPESAGSAPGNPAGTSFTAAAGSGDSAGPPLSRPPWRESGGPSFPVVVRVSGAC</sequence>
<reference evidence="2" key="1">
    <citation type="journal article" date="2014" name="Int. J. Syst. Evol. Microbiol.">
        <title>Complete genome sequence of Corynebacterium casei LMG S-19264T (=DSM 44701T), isolated from a smear-ripened cheese.</title>
        <authorList>
            <consortium name="US DOE Joint Genome Institute (JGI-PGF)"/>
            <person name="Walter F."/>
            <person name="Albersmeier A."/>
            <person name="Kalinowski J."/>
            <person name="Ruckert C."/>
        </authorList>
    </citation>
    <scope>NUCLEOTIDE SEQUENCE</scope>
    <source>
        <strain evidence="2">JCM 4346</strain>
    </source>
</reference>
<name>A0A918CIX0_9ACTN</name>
<dbReference type="Proteomes" id="UP000658320">
    <property type="component" value="Unassembled WGS sequence"/>
</dbReference>
<protein>
    <submittedName>
        <fullName evidence="2">Uncharacterized protein</fullName>
    </submittedName>
</protein>
<accession>A0A918CIX0</accession>
<dbReference type="EMBL" id="BMSX01000011">
    <property type="protein sequence ID" value="GGR25881.1"/>
    <property type="molecule type" value="Genomic_DNA"/>
</dbReference>
<keyword evidence="3" id="KW-1185">Reference proteome</keyword>
<organism evidence="2 3">
    <name type="scientific">Streptomyces aurantiogriseus</name>
    <dbReference type="NCBI Taxonomy" id="66870"/>
    <lineage>
        <taxon>Bacteria</taxon>
        <taxon>Bacillati</taxon>
        <taxon>Actinomycetota</taxon>
        <taxon>Actinomycetes</taxon>
        <taxon>Kitasatosporales</taxon>
        <taxon>Streptomycetaceae</taxon>
        <taxon>Streptomyces</taxon>
    </lineage>
</organism>
<reference evidence="2" key="2">
    <citation type="submission" date="2020-09" db="EMBL/GenBank/DDBJ databases">
        <authorList>
            <person name="Sun Q."/>
            <person name="Ohkuma M."/>
        </authorList>
    </citation>
    <scope>NUCLEOTIDE SEQUENCE</scope>
    <source>
        <strain evidence="2">JCM 4346</strain>
    </source>
</reference>
<feature type="compositionally biased region" description="Low complexity" evidence="1">
    <location>
        <begin position="164"/>
        <end position="198"/>
    </location>
</feature>
<dbReference type="AlphaFoldDB" id="A0A918CIX0"/>
<gene>
    <name evidence="2" type="ORF">GCM10010251_47500</name>
</gene>